<organism evidence="8 9">
    <name type="scientific">Dickeya aquatica</name>
    <dbReference type="NCBI Taxonomy" id="1401087"/>
    <lineage>
        <taxon>Bacteria</taxon>
        <taxon>Pseudomonadati</taxon>
        <taxon>Pseudomonadota</taxon>
        <taxon>Gammaproteobacteria</taxon>
        <taxon>Enterobacterales</taxon>
        <taxon>Pectobacteriaceae</taxon>
        <taxon>Dickeya</taxon>
    </lineage>
</organism>
<evidence type="ECO:0000256" key="4">
    <source>
        <dbReference type="ARBA" id="ARBA00022989"/>
    </source>
</evidence>
<dbReference type="InterPro" id="IPR052027">
    <property type="entry name" value="PspC"/>
</dbReference>
<proteinExistence type="predicted"/>
<feature type="domain" description="Phage shock protein PspC N-terminal" evidence="7">
    <location>
        <begin position="7"/>
        <end position="65"/>
    </location>
</feature>
<dbReference type="NCBIfam" id="TIGR02978">
    <property type="entry name" value="phageshock_pspC"/>
    <property type="match status" value="1"/>
</dbReference>
<dbReference type="RefSeq" id="WP_035341358.1">
    <property type="nucleotide sequence ID" value="NZ_LT615367.1"/>
</dbReference>
<sequence>MSAHDEKTLYRLPEEGMIKGVCAGLARYFDVPVKLVRLIAVLSIFFGLFLITAIAYIVLSFVLDPAPPQPQGSAATAGAAPAALLDEADVILKASEQRLRDIERYITSDAFGVRSKFRQL</sequence>
<dbReference type="Proteomes" id="UP000294820">
    <property type="component" value="Chromosome 1"/>
</dbReference>
<accession>A0A375ABX7</accession>
<feature type="transmembrane region" description="Helical" evidence="6">
    <location>
        <begin position="38"/>
        <end position="63"/>
    </location>
</feature>
<evidence type="ECO:0000256" key="3">
    <source>
        <dbReference type="ARBA" id="ARBA00022692"/>
    </source>
</evidence>
<gene>
    <name evidence="8" type="primary">pspC</name>
    <name evidence="8" type="ORF">DAQ1742_02689</name>
</gene>
<dbReference type="PANTHER" id="PTHR33885">
    <property type="entry name" value="PHAGE SHOCK PROTEIN C"/>
    <property type="match status" value="1"/>
</dbReference>
<dbReference type="Pfam" id="PF04024">
    <property type="entry name" value="PspC"/>
    <property type="match status" value="1"/>
</dbReference>
<evidence type="ECO:0000256" key="5">
    <source>
        <dbReference type="ARBA" id="ARBA00023136"/>
    </source>
</evidence>
<dbReference type="InterPro" id="IPR014320">
    <property type="entry name" value="Phageshock_PspC"/>
</dbReference>
<evidence type="ECO:0000256" key="2">
    <source>
        <dbReference type="ARBA" id="ARBA00022475"/>
    </source>
</evidence>
<keyword evidence="3 6" id="KW-0812">Transmembrane</keyword>
<comment type="subcellular location">
    <subcellularLocation>
        <location evidence="1">Cell membrane</location>
        <topology evidence="1">Single-pass membrane protein</topology>
    </subcellularLocation>
</comment>
<evidence type="ECO:0000313" key="8">
    <source>
        <dbReference type="EMBL" id="SLM63560.1"/>
    </source>
</evidence>
<keyword evidence="5 6" id="KW-0472">Membrane</keyword>
<keyword evidence="9" id="KW-1185">Reference proteome</keyword>
<evidence type="ECO:0000256" key="6">
    <source>
        <dbReference type="SAM" id="Phobius"/>
    </source>
</evidence>
<evidence type="ECO:0000313" key="9">
    <source>
        <dbReference type="Proteomes" id="UP000294820"/>
    </source>
</evidence>
<dbReference type="KEGG" id="daq:DAQ1742_02689"/>
<evidence type="ECO:0000256" key="1">
    <source>
        <dbReference type="ARBA" id="ARBA00004162"/>
    </source>
</evidence>
<dbReference type="NCBIfam" id="NF007973">
    <property type="entry name" value="PRK10697.1"/>
    <property type="match status" value="1"/>
</dbReference>
<reference evidence="8 9" key="1">
    <citation type="submission" date="2016-09" db="EMBL/GenBank/DDBJ databases">
        <authorList>
            <person name="Reverchon S."/>
            <person name="Nasser W."/>
            <person name="Leonard S."/>
            <person name="Brochier C."/>
            <person name="Duprey A."/>
        </authorList>
    </citation>
    <scope>NUCLEOTIDE SEQUENCE [LARGE SCALE GENOMIC DNA]</scope>
    <source>
        <strain evidence="8 9">174/2</strain>
    </source>
</reference>
<keyword evidence="4 6" id="KW-1133">Transmembrane helix</keyword>
<dbReference type="AlphaFoldDB" id="A0A375ABX7"/>
<name>A0A375ABX7_9GAMM</name>
<dbReference type="EMBL" id="LT615367">
    <property type="protein sequence ID" value="SLM63560.1"/>
    <property type="molecule type" value="Genomic_DNA"/>
</dbReference>
<dbReference type="GO" id="GO:0005886">
    <property type="term" value="C:plasma membrane"/>
    <property type="evidence" value="ECO:0007669"/>
    <property type="project" value="UniProtKB-SubCell"/>
</dbReference>
<keyword evidence="2" id="KW-1003">Cell membrane</keyword>
<dbReference type="PANTHER" id="PTHR33885:SF3">
    <property type="entry name" value="PHAGE SHOCK PROTEIN C"/>
    <property type="match status" value="1"/>
</dbReference>
<dbReference type="InterPro" id="IPR007168">
    <property type="entry name" value="Phageshock_PspC_N"/>
</dbReference>
<evidence type="ECO:0000259" key="7">
    <source>
        <dbReference type="Pfam" id="PF04024"/>
    </source>
</evidence>
<protein>
    <submittedName>
        <fullName evidence="8">Phage shock protein C, regulatory</fullName>
    </submittedName>
</protein>